<dbReference type="CDD" id="cd17489">
    <property type="entry name" value="MFS_YfcJ_like"/>
    <property type="match status" value="1"/>
</dbReference>
<organism evidence="6 7">
    <name type="scientific">Halotalea alkalilenta</name>
    <dbReference type="NCBI Taxonomy" id="376489"/>
    <lineage>
        <taxon>Bacteria</taxon>
        <taxon>Pseudomonadati</taxon>
        <taxon>Pseudomonadota</taxon>
        <taxon>Gammaproteobacteria</taxon>
        <taxon>Oceanospirillales</taxon>
        <taxon>Halomonadaceae</taxon>
        <taxon>Halotalea</taxon>
    </lineage>
</organism>
<dbReference type="Pfam" id="PF07690">
    <property type="entry name" value="MFS_1"/>
    <property type="match status" value="1"/>
</dbReference>
<dbReference type="AlphaFoldDB" id="A0A172YKP0"/>
<dbReference type="InterPro" id="IPR052714">
    <property type="entry name" value="MFS_Exporter"/>
</dbReference>
<dbReference type="KEGG" id="haa:A5892_17175"/>
<sequence length="414" mass="42528">MTNNKRPDASMTAQSPPRHYKPLVLSIISATFLCYLCVGMSLVVLPLYVSQVLGQGAVMVGIVISLQFLATLCARPLAGRIADRVGAKQSVVAGLVGCALSGMLVWLSMLLVGHAASIVLLLIGRVVLGFSQGLIGTGTLSWTIGIAGSRRMGKVISWNGIAAYGSMAVGAPLGMSLVGLFGYWSLGVATTLATGLGALFVCRLKAAPLVPGKRLSFLSVFARIAPYGLALGLSNIGFGVIATFITLYYASQGWEHAAWGLTAFSLAFVAARLLLAGVIERFGGYRVAVACCATEGLGMVLLWLAPSAGWALGGALLAGFGVSLIYPALGVVAVKNVPESNRSAALGAYSLCLDLSIGLTGPLAGAVAGGFGYAIIYGLAALAAYLAVALVLVLFRRSLARAAEVEQRAGRADG</sequence>
<proteinExistence type="inferred from homology"/>
<feature type="transmembrane region" description="Helical" evidence="4">
    <location>
        <begin position="224"/>
        <end position="250"/>
    </location>
</feature>
<accession>A0A172YKP0</accession>
<keyword evidence="7" id="KW-1185">Reference proteome</keyword>
<dbReference type="GO" id="GO:0005886">
    <property type="term" value="C:plasma membrane"/>
    <property type="evidence" value="ECO:0007669"/>
    <property type="project" value="UniProtKB-SubCell"/>
</dbReference>
<dbReference type="PANTHER" id="PTHR23531:SF1">
    <property type="entry name" value="QUINOLENE RESISTANCE PROTEIN NORA"/>
    <property type="match status" value="1"/>
</dbReference>
<feature type="transmembrane region" description="Helical" evidence="4">
    <location>
        <begin position="90"/>
        <end position="112"/>
    </location>
</feature>
<evidence type="ECO:0000256" key="1">
    <source>
        <dbReference type="ARBA" id="ARBA00022692"/>
    </source>
</evidence>
<feature type="transmembrane region" description="Helical" evidence="4">
    <location>
        <begin position="256"/>
        <end position="275"/>
    </location>
</feature>
<dbReference type="NCBIfam" id="NF003477">
    <property type="entry name" value="PRK05122.1"/>
    <property type="match status" value="1"/>
</dbReference>
<dbReference type="EMBL" id="CP015243">
    <property type="protein sequence ID" value="ANF59744.1"/>
    <property type="molecule type" value="Genomic_DNA"/>
</dbReference>
<protein>
    <recommendedName>
        <fullName evidence="4">Uncharacterized MFS-type transporter A5892_17175</fullName>
    </recommendedName>
</protein>
<comment type="similarity">
    <text evidence="4">Belongs to the major facilitator superfamily. YhhS family.</text>
</comment>
<dbReference type="Proteomes" id="UP000077875">
    <property type="component" value="Chromosome"/>
</dbReference>
<keyword evidence="1 4" id="KW-0812">Transmembrane</keyword>
<name>A0A172YKP0_9GAMM</name>
<dbReference type="InterPro" id="IPR023008">
    <property type="entry name" value="MFS_YhhS-like"/>
</dbReference>
<dbReference type="HAMAP" id="MF_01118">
    <property type="entry name" value="MFS_YhhS"/>
    <property type="match status" value="1"/>
</dbReference>
<evidence type="ECO:0000256" key="3">
    <source>
        <dbReference type="ARBA" id="ARBA00023136"/>
    </source>
</evidence>
<feature type="transmembrane region" description="Helical" evidence="4">
    <location>
        <begin position="57"/>
        <end position="78"/>
    </location>
</feature>
<dbReference type="GO" id="GO:0022857">
    <property type="term" value="F:transmembrane transporter activity"/>
    <property type="evidence" value="ECO:0007669"/>
    <property type="project" value="UniProtKB-UniRule"/>
</dbReference>
<dbReference type="InterPro" id="IPR011701">
    <property type="entry name" value="MFS"/>
</dbReference>
<evidence type="ECO:0000313" key="6">
    <source>
        <dbReference type="EMBL" id="ANF59744.1"/>
    </source>
</evidence>
<dbReference type="PANTHER" id="PTHR23531">
    <property type="entry name" value="QUINOLENE RESISTANCE PROTEIN NORA"/>
    <property type="match status" value="1"/>
</dbReference>
<comment type="subcellular location">
    <subcellularLocation>
        <location evidence="4">Cell inner membrane</location>
        <topology evidence="4">Multi-pass membrane protein</topology>
    </subcellularLocation>
</comment>
<evidence type="ECO:0000313" key="7">
    <source>
        <dbReference type="Proteomes" id="UP000077875"/>
    </source>
</evidence>
<feature type="transmembrane region" description="Helical" evidence="4">
    <location>
        <begin position="181"/>
        <end position="204"/>
    </location>
</feature>
<feature type="transmembrane region" description="Helical" evidence="4">
    <location>
        <begin position="287"/>
        <end position="305"/>
    </location>
</feature>
<dbReference type="PROSITE" id="PS50850">
    <property type="entry name" value="MFS"/>
    <property type="match status" value="1"/>
</dbReference>
<feature type="transmembrane region" description="Helical" evidence="4">
    <location>
        <begin position="311"/>
        <end position="334"/>
    </location>
</feature>
<dbReference type="InterPro" id="IPR036259">
    <property type="entry name" value="MFS_trans_sf"/>
</dbReference>
<reference evidence="6 7" key="1">
    <citation type="submission" date="2016-04" db="EMBL/GenBank/DDBJ databases">
        <title>Complete Genome Sequence of Halotalea alkalilenta IHB B 13600.</title>
        <authorList>
            <person name="Swarnkar M.K."/>
            <person name="Sharma A."/>
            <person name="Kaushal K."/>
            <person name="Soni R."/>
            <person name="Rana S."/>
            <person name="Singh A.K."/>
            <person name="Gulati A."/>
        </authorList>
    </citation>
    <scope>NUCLEOTIDE SEQUENCE [LARGE SCALE GENOMIC DNA]</scope>
    <source>
        <strain evidence="6 7">IHB B 13600</strain>
    </source>
</reference>
<dbReference type="InterPro" id="IPR020846">
    <property type="entry name" value="MFS_dom"/>
</dbReference>
<dbReference type="Gene3D" id="1.20.1250.20">
    <property type="entry name" value="MFS general substrate transporter like domains"/>
    <property type="match status" value="2"/>
</dbReference>
<keyword evidence="4" id="KW-0997">Cell inner membrane</keyword>
<gene>
    <name evidence="6" type="ORF">A5892_17175</name>
</gene>
<dbReference type="STRING" id="376489.A5892_17175"/>
<keyword evidence="4" id="KW-0813">Transport</keyword>
<feature type="transmembrane region" description="Helical" evidence="4">
    <location>
        <begin position="118"/>
        <end position="144"/>
    </location>
</feature>
<evidence type="ECO:0000259" key="5">
    <source>
        <dbReference type="PROSITE" id="PS50850"/>
    </source>
</evidence>
<feature type="domain" description="Major facilitator superfamily (MFS) profile" evidence="5">
    <location>
        <begin position="218"/>
        <end position="414"/>
    </location>
</feature>
<dbReference type="SUPFAM" id="SSF103473">
    <property type="entry name" value="MFS general substrate transporter"/>
    <property type="match status" value="1"/>
</dbReference>
<feature type="transmembrane region" description="Helical" evidence="4">
    <location>
        <begin position="346"/>
        <end position="368"/>
    </location>
</feature>
<feature type="transmembrane region" description="Helical" evidence="4">
    <location>
        <begin position="374"/>
        <end position="395"/>
    </location>
</feature>
<keyword evidence="3 4" id="KW-0472">Membrane</keyword>
<evidence type="ECO:0000256" key="2">
    <source>
        <dbReference type="ARBA" id="ARBA00022989"/>
    </source>
</evidence>
<evidence type="ECO:0000256" key="4">
    <source>
        <dbReference type="HAMAP-Rule" id="MF_01118"/>
    </source>
</evidence>
<feature type="transmembrane region" description="Helical" evidence="4">
    <location>
        <begin position="156"/>
        <end position="175"/>
    </location>
</feature>
<feature type="transmembrane region" description="Helical" evidence="4">
    <location>
        <begin position="20"/>
        <end position="45"/>
    </location>
</feature>
<keyword evidence="2 4" id="KW-1133">Transmembrane helix</keyword>
<keyword evidence="4" id="KW-1003">Cell membrane</keyword>